<keyword evidence="2 8" id="KW-0813">Transport</keyword>
<keyword evidence="5 8" id="KW-0249">Electron transport</keyword>
<dbReference type="PROSITE" id="PS51379">
    <property type="entry name" value="4FE4S_FER_2"/>
    <property type="match status" value="2"/>
</dbReference>
<dbReference type="PRINTS" id="PR00354">
    <property type="entry name" value="7FE8SFRDOXIN"/>
</dbReference>
<dbReference type="Proteomes" id="UP000321805">
    <property type="component" value="Chromosome"/>
</dbReference>
<dbReference type="InterPro" id="IPR017896">
    <property type="entry name" value="4Fe4S_Fe-S-bd"/>
</dbReference>
<dbReference type="Pfam" id="PF12838">
    <property type="entry name" value="Fer4_7"/>
    <property type="match status" value="1"/>
</dbReference>
<gene>
    <name evidence="10" type="ORF">FSW04_12275</name>
</gene>
<sequence length="89" mass="9969">MAYVISEPCIGTKDTSCVEVCPVDCIHPTPDEADFDQRDQLYIDPEECIDCDACVEACPVDAITSEDQVPTEWQRYIAINADYYKNVAT</sequence>
<dbReference type="InterPro" id="IPR017900">
    <property type="entry name" value="4Fe4S_Fe_S_CS"/>
</dbReference>
<dbReference type="PROSITE" id="PS00198">
    <property type="entry name" value="4FE4S_FER_1"/>
    <property type="match status" value="1"/>
</dbReference>
<evidence type="ECO:0000256" key="7">
    <source>
        <dbReference type="ARBA" id="ARBA00023014"/>
    </source>
</evidence>
<name>A0A5B8U5V4_9ACTN</name>
<keyword evidence="3 8" id="KW-0004">4Fe-4S</keyword>
<dbReference type="AlphaFoldDB" id="A0A5B8U5V4"/>
<dbReference type="GO" id="GO:0009055">
    <property type="term" value="F:electron transfer activity"/>
    <property type="evidence" value="ECO:0007669"/>
    <property type="project" value="UniProtKB-UniRule"/>
</dbReference>
<evidence type="ECO:0000259" key="9">
    <source>
        <dbReference type="PROSITE" id="PS51379"/>
    </source>
</evidence>
<evidence type="ECO:0000256" key="3">
    <source>
        <dbReference type="ARBA" id="ARBA00022485"/>
    </source>
</evidence>
<keyword evidence="6 8" id="KW-0408">Iron</keyword>
<evidence type="ECO:0000256" key="4">
    <source>
        <dbReference type="ARBA" id="ARBA00022723"/>
    </source>
</evidence>
<reference evidence="10 11" key="1">
    <citation type="journal article" date="2018" name="J. Microbiol.">
        <title>Baekduia soli gen. nov., sp. nov., a novel bacterium isolated from the soil of Baekdu Mountain and proposal of a novel family name, Baekduiaceae fam. nov.</title>
        <authorList>
            <person name="An D.S."/>
            <person name="Siddiqi M.Z."/>
            <person name="Kim K.H."/>
            <person name="Yu H.S."/>
            <person name="Im W.T."/>
        </authorList>
    </citation>
    <scope>NUCLEOTIDE SEQUENCE [LARGE SCALE GENOMIC DNA]</scope>
    <source>
        <strain evidence="10 11">BR7-21</strain>
    </source>
</reference>
<dbReference type="SUPFAM" id="SSF54862">
    <property type="entry name" value="4Fe-4S ferredoxins"/>
    <property type="match status" value="1"/>
</dbReference>
<dbReference type="InterPro" id="IPR000813">
    <property type="entry name" value="7Fe_ferredoxin"/>
</dbReference>
<evidence type="ECO:0000256" key="6">
    <source>
        <dbReference type="ARBA" id="ARBA00023004"/>
    </source>
</evidence>
<dbReference type="PANTHER" id="PTHR42859:SF2">
    <property type="entry name" value="FERREDOXIN"/>
    <property type="match status" value="1"/>
</dbReference>
<keyword evidence="11" id="KW-1185">Reference proteome</keyword>
<evidence type="ECO:0000313" key="10">
    <source>
        <dbReference type="EMBL" id="QEC48265.1"/>
    </source>
</evidence>
<dbReference type="GO" id="GO:0046872">
    <property type="term" value="F:metal ion binding"/>
    <property type="evidence" value="ECO:0007669"/>
    <property type="project" value="UniProtKB-UniRule"/>
</dbReference>
<evidence type="ECO:0000256" key="8">
    <source>
        <dbReference type="RuleBase" id="RU365098"/>
    </source>
</evidence>
<dbReference type="InterPro" id="IPR050294">
    <property type="entry name" value="RnfB_subfamily"/>
</dbReference>
<keyword evidence="4 8" id="KW-0479">Metal-binding</keyword>
<evidence type="ECO:0000256" key="1">
    <source>
        <dbReference type="ARBA" id="ARBA00001966"/>
    </source>
</evidence>
<feature type="domain" description="4Fe-4S ferredoxin-type" evidence="9">
    <location>
        <begin position="39"/>
        <end position="68"/>
    </location>
</feature>
<comment type="cofactor">
    <cofactor evidence="1 8">
        <name>[4Fe-4S] cluster</name>
        <dbReference type="ChEBI" id="CHEBI:49883"/>
    </cofactor>
</comment>
<dbReference type="PANTHER" id="PTHR42859">
    <property type="entry name" value="OXIDOREDUCTASE"/>
    <property type="match status" value="1"/>
</dbReference>
<accession>A0A5B8U5V4</accession>
<keyword evidence="8" id="KW-0003">3Fe-4S</keyword>
<dbReference type="GO" id="GO:0051539">
    <property type="term" value="F:4 iron, 4 sulfur cluster binding"/>
    <property type="evidence" value="ECO:0007669"/>
    <property type="project" value="UniProtKB-UniRule"/>
</dbReference>
<dbReference type="KEGG" id="bsol:FSW04_12275"/>
<protein>
    <recommendedName>
        <fullName evidence="8">Ferredoxin</fullName>
    </recommendedName>
</protein>
<comment type="function">
    <text evidence="8">Ferredoxins are iron-sulfur proteins that transfer electrons in a wide variety of metabolic reactions.</text>
</comment>
<evidence type="ECO:0000256" key="2">
    <source>
        <dbReference type="ARBA" id="ARBA00022448"/>
    </source>
</evidence>
<keyword evidence="7 8" id="KW-0411">Iron-sulfur</keyword>
<dbReference type="OrthoDB" id="9803397at2"/>
<dbReference type="Gene3D" id="3.30.70.20">
    <property type="match status" value="1"/>
</dbReference>
<dbReference type="EMBL" id="CP042430">
    <property type="protein sequence ID" value="QEC48265.1"/>
    <property type="molecule type" value="Genomic_DNA"/>
</dbReference>
<dbReference type="RefSeq" id="WP_146919610.1">
    <property type="nucleotide sequence ID" value="NZ_CP042430.1"/>
</dbReference>
<organism evidence="10 11">
    <name type="scientific">Baekduia soli</name>
    <dbReference type="NCBI Taxonomy" id="496014"/>
    <lineage>
        <taxon>Bacteria</taxon>
        <taxon>Bacillati</taxon>
        <taxon>Actinomycetota</taxon>
        <taxon>Thermoleophilia</taxon>
        <taxon>Solirubrobacterales</taxon>
        <taxon>Baekduiaceae</taxon>
        <taxon>Baekduia</taxon>
    </lineage>
</organism>
<evidence type="ECO:0000256" key="5">
    <source>
        <dbReference type="ARBA" id="ARBA00022982"/>
    </source>
</evidence>
<feature type="domain" description="4Fe-4S ferredoxin-type" evidence="9">
    <location>
        <begin position="1"/>
        <end position="31"/>
    </location>
</feature>
<dbReference type="GO" id="GO:0051538">
    <property type="term" value="F:3 iron, 4 sulfur cluster binding"/>
    <property type="evidence" value="ECO:0007669"/>
    <property type="project" value="UniProtKB-UniRule"/>
</dbReference>
<comment type="cofactor">
    <cofactor evidence="8">
        <name>[3Fe-4S] cluster</name>
        <dbReference type="ChEBI" id="CHEBI:21137"/>
    </cofactor>
    <text evidence="8">Binds 1 [3Fe-4S] cluster.</text>
</comment>
<evidence type="ECO:0000313" key="11">
    <source>
        <dbReference type="Proteomes" id="UP000321805"/>
    </source>
</evidence>
<proteinExistence type="predicted"/>